<dbReference type="GeneID" id="25561376"/>
<proteinExistence type="predicted"/>
<organism evidence="2 3">
    <name type="scientific">Thecamonas trahens ATCC 50062</name>
    <dbReference type="NCBI Taxonomy" id="461836"/>
    <lineage>
        <taxon>Eukaryota</taxon>
        <taxon>Apusozoa</taxon>
        <taxon>Apusomonadida</taxon>
        <taxon>Apusomonadidae</taxon>
        <taxon>Thecamonas</taxon>
    </lineage>
</organism>
<name>A0A0L0DR75_THETB</name>
<evidence type="ECO:0000313" key="3">
    <source>
        <dbReference type="Proteomes" id="UP000054408"/>
    </source>
</evidence>
<feature type="region of interest" description="Disordered" evidence="1">
    <location>
        <begin position="193"/>
        <end position="219"/>
    </location>
</feature>
<feature type="compositionally biased region" description="Basic and acidic residues" evidence="1">
    <location>
        <begin position="394"/>
        <end position="407"/>
    </location>
</feature>
<feature type="region of interest" description="Disordered" evidence="1">
    <location>
        <begin position="242"/>
        <end position="301"/>
    </location>
</feature>
<sequence length="469" mass="48922">MSTRAPAPPADSAKPISHAPAAPSPPKHALSSSASSSSSSGIPSFLAEATRAVAALSAPHASESDGSDDSSYLPLEKRMLYQKAAAQYRSSTLHESEPQLTASPSRHASPPSRLSSDSDSDESMSDGLIPMMQASYDELRSSGARHAVSHSPTSPITPNQIAGGYIDPRLATGIPSGLQTQVMLAAVGEGQPHAKRVVADPDPNEANTAHRHPAAHLRSSGLSVELKQAQLPELMDLSHRRQSIAPPSPSASDASSSASSSSSSPSLSKPYASLDRPRSVSFVLPDDSPRHRLITPPPPRLVDYDDDDAFGLDHAFQRPRPAHAALSTPPPVSSGPGEATTNMSIQVLAQQVAELSASLKLTQAYTQTLGAFTEHLAATQKSHVSLPPLPADLDPEREPGGNPDPERASDHVLAFLAGLPPSPLATLLHALPVATLVFLLPHVKRMPTPQLAHAVASAIAAKCMSGQLG</sequence>
<feature type="region of interest" description="Disordered" evidence="1">
    <location>
        <begin position="85"/>
        <end position="126"/>
    </location>
</feature>
<reference evidence="2 3" key="1">
    <citation type="submission" date="2010-05" db="EMBL/GenBank/DDBJ databases">
        <title>The Genome Sequence of Thecamonas trahens ATCC 50062.</title>
        <authorList>
            <consortium name="The Broad Institute Genome Sequencing Platform"/>
            <person name="Russ C."/>
            <person name="Cuomo C."/>
            <person name="Shea T."/>
            <person name="Young S.K."/>
            <person name="Zeng Q."/>
            <person name="Koehrsen M."/>
            <person name="Haas B."/>
            <person name="Borodovsky M."/>
            <person name="Guigo R."/>
            <person name="Alvarado L."/>
            <person name="Berlin A."/>
            <person name="Bochicchio J."/>
            <person name="Borenstein D."/>
            <person name="Chapman S."/>
            <person name="Chen Z."/>
            <person name="Freedman E."/>
            <person name="Gellesch M."/>
            <person name="Goldberg J."/>
            <person name="Griggs A."/>
            <person name="Gujja S."/>
            <person name="Heilman E."/>
            <person name="Heiman D."/>
            <person name="Hepburn T."/>
            <person name="Howarth C."/>
            <person name="Jen D."/>
            <person name="Larson L."/>
            <person name="Mehta T."/>
            <person name="Park D."/>
            <person name="Pearson M."/>
            <person name="Roberts A."/>
            <person name="Saif S."/>
            <person name="Shenoy N."/>
            <person name="Sisk P."/>
            <person name="Stolte C."/>
            <person name="Sykes S."/>
            <person name="Thomson T."/>
            <person name="Walk T."/>
            <person name="White J."/>
            <person name="Yandava C."/>
            <person name="Burger G."/>
            <person name="Gray M.W."/>
            <person name="Holland P.W.H."/>
            <person name="King N."/>
            <person name="Lang F.B.F."/>
            <person name="Roger A.J."/>
            <person name="Ruiz-Trillo I."/>
            <person name="Lander E."/>
            <person name="Nusbaum C."/>
        </authorList>
    </citation>
    <scope>NUCLEOTIDE SEQUENCE [LARGE SCALE GENOMIC DNA]</scope>
    <source>
        <strain evidence="2 3">ATCC 50062</strain>
    </source>
</reference>
<keyword evidence="3" id="KW-1185">Reference proteome</keyword>
<evidence type="ECO:0000256" key="1">
    <source>
        <dbReference type="SAM" id="MobiDB-lite"/>
    </source>
</evidence>
<protein>
    <submittedName>
        <fullName evidence="2">Uncharacterized protein</fullName>
    </submittedName>
</protein>
<feature type="compositionally biased region" description="Low complexity" evidence="1">
    <location>
        <begin position="250"/>
        <end position="273"/>
    </location>
</feature>
<feature type="compositionally biased region" description="Low complexity" evidence="1">
    <location>
        <begin position="102"/>
        <end position="117"/>
    </location>
</feature>
<feature type="region of interest" description="Disordered" evidence="1">
    <location>
        <begin position="385"/>
        <end position="407"/>
    </location>
</feature>
<feature type="region of interest" description="Disordered" evidence="1">
    <location>
        <begin position="1"/>
        <end position="43"/>
    </location>
</feature>
<dbReference type="Proteomes" id="UP000054408">
    <property type="component" value="Unassembled WGS sequence"/>
</dbReference>
<accession>A0A0L0DR75</accession>
<feature type="compositionally biased region" description="Low complexity" evidence="1">
    <location>
        <begin position="12"/>
        <end position="43"/>
    </location>
</feature>
<dbReference type="RefSeq" id="XP_013761680.1">
    <property type="nucleotide sequence ID" value="XM_013906226.1"/>
</dbReference>
<dbReference type="AlphaFoldDB" id="A0A0L0DR75"/>
<gene>
    <name evidence="2" type="ORF">AMSG_01632</name>
</gene>
<evidence type="ECO:0000313" key="2">
    <source>
        <dbReference type="EMBL" id="KNC54780.1"/>
    </source>
</evidence>
<dbReference type="EMBL" id="GL349438">
    <property type="protein sequence ID" value="KNC54780.1"/>
    <property type="molecule type" value="Genomic_DNA"/>
</dbReference>